<sequence length="222" mass="23834">MRSNLLGSAADFRRGGRSARPLDSHLAQLFLRDLRAPAPARLPIFRSRLQGELLARLLLGPAREHAMLDLAVMLRTDLGSVMREIDRLVRADLLVLRRTTGGRLVARNPASPLFEPLAQLLALTYGPAGVLAEEFGRLRGVTGLHLFGAWAAGHQGGDVEVLVIGAVPPEAAFDAAQEASARLGLPVHAVVRSAAAWAGDDDPFLREIRAGRTVQISPSAIR</sequence>
<dbReference type="RefSeq" id="WP_153534351.1">
    <property type="nucleotide sequence ID" value="NZ_WEGH01000002.1"/>
</dbReference>
<evidence type="ECO:0000313" key="1">
    <source>
        <dbReference type="EMBL" id="MQY05978.1"/>
    </source>
</evidence>
<dbReference type="Proteomes" id="UP000487268">
    <property type="component" value="Unassembled WGS sequence"/>
</dbReference>
<evidence type="ECO:0000313" key="2">
    <source>
        <dbReference type="Proteomes" id="UP000487268"/>
    </source>
</evidence>
<accession>A0A7K0BXR0</accession>
<proteinExistence type="predicted"/>
<dbReference type="EMBL" id="WEGH01000002">
    <property type="protein sequence ID" value="MQY05978.1"/>
    <property type="molecule type" value="Genomic_DNA"/>
</dbReference>
<keyword evidence="2" id="KW-1185">Reference proteome</keyword>
<dbReference type="AlphaFoldDB" id="A0A7K0BXR0"/>
<dbReference type="OrthoDB" id="3526885at2"/>
<protein>
    <recommendedName>
        <fullName evidence="3">ArsR family transcriptional regulator</fullName>
    </recommendedName>
</protein>
<organism evidence="1 2">
    <name type="scientific">Actinomadura macrotermitis</name>
    <dbReference type="NCBI Taxonomy" id="2585200"/>
    <lineage>
        <taxon>Bacteria</taxon>
        <taxon>Bacillati</taxon>
        <taxon>Actinomycetota</taxon>
        <taxon>Actinomycetes</taxon>
        <taxon>Streptosporangiales</taxon>
        <taxon>Thermomonosporaceae</taxon>
        <taxon>Actinomadura</taxon>
    </lineage>
</organism>
<gene>
    <name evidence="1" type="ORF">ACRB68_40580</name>
</gene>
<name>A0A7K0BXR0_9ACTN</name>
<reference evidence="1 2" key="1">
    <citation type="submission" date="2019-10" db="EMBL/GenBank/DDBJ databases">
        <title>Actinomadura rubteroloni sp. nov. and Actinomadura macrotermitis sp. nov., isolated from the gut of fungus growing-termite Macrotermes natalensis.</title>
        <authorList>
            <person name="Benndorf R."/>
            <person name="Martin K."/>
            <person name="Kuefner M."/>
            <person name="De Beer W."/>
            <person name="Kaster A.-K."/>
            <person name="Vollmers J."/>
            <person name="Poulsen M."/>
            <person name="Beemelmanns C."/>
        </authorList>
    </citation>
    <scope>NUCLEOTIDE SEQUENCE [LARGE SCALE GENOMIC DNA]</scope>
    <source>
        <strain evidence="1 2">RB68</strain>
    </source>
</reference>
<evidence type="ECO:0008006" key="3">
    <source>
        <dbReference type="Google" id="ProtNLM"/>
    </source>
</evidence>
<comment type="caution">
    <text evidence="1">The sequence shown here is derived from an EMBL/GenBank/DDBJ whole genome shotgun (WGS) entry which is preliminary data.</text>
</comment>